<name>A0A6B8RNB0_9BACL</name>
<keyword evidence="2" id="KW-1185">Reference proteome</keyword>
<organism evidence="1 2">
    <name type="scientific">Paenibacillus psychroresistens</name>
    <dbReference type="NCBI Taxonomy" id="1778678"/>
    <lineage>
        <taxon>Bacteria</taxon>
        <taxon>Bacillati</taxon>
        <taxon>Bacillota</taxon>
        <taxon>Bacilli</taxon>
        <taxon>Bacillales</taxon>
        <taxon>Paenibacillaceae</taxon>
        <taxon>Paenibacillus</taxon>
    </lineage>
</organism>
<dbReference type="KEGG" id="ppsc:EHS13_20110"/>
<gene>
    <name evidence="1" type="ORF">EHS13_20110</name>
</gene>
<evidence type="ECO:0000313" key="1">
    <source>
        <dbReference type="EMBL" id="QGQ97023.1"/>
    </source>
</evidence>
<reference evidence="2" key="1">
    <citation type="submission" date="2018-11" db="EMBL/GenBank/DDBJ databases">
        <title>Complete genome sequence of Paenibacillus sp. ML311-T8.</title>
        <authorList>
            <person name="Nam Y.-D."/>
            <person name="Kang J."/>
            <person name="Chung W.-H."/>
            <person name="Park Y.S."/>
        </authorList>
    </citation>
    <scope>NUCLEOTIDE SEQUENCE [LARGE SCALE GENOMIC DNA]</scope>
    <source>
        <strain evidence="2">ML311-T8</strain>
    </source>
</reference>
<sequence length="93" mass="10750">MKLTQAQLNELFKDGKVKDLNVAIVKQGDWTQEGRWQKAEIIFTDGDKSFKAFVTRAATPKEDWLLEDYGDAKVEEVRKMKKTIDFWEVVVVG</sequence>
<dbReference type="RefSeq" id="WP_155702123.1">
    <property type="nucleotide sequence ID" value="NZ_CP034235.1"/>
</dbReference>
<accession>A0A6B8RNB0</accession>
<proteinExistence type="predicted"/>
<evidence type="ECO:0000313" key="2">
    <source>
        <dbReference type="Proteomes" id="UP000426246"/>
    </source>
</evidence>
<dbReference type="EMBL" id="CP034235">
    <property type="protein sequence ID" value="QGQ97023.1"/>
    <property type="molecule type" value="Genomic_DNA"/>
</dbReference>
<dbReference type="AlphaFoldDB" id="A0A6B8RNB0"/>
<dbReference type="Proteomes" id="UP000426246">
    <property type="component" value="Chromosome"/>
</dbReference>
<protein>
    <submittedName>
        <fullName evidence="1">Uncharacterized protein</fullName>
    </submittedName>
</protein>